<dbReference type="PIRSF" id="PIRSF017292">
    <property type="entry name" value="UCP017292_Znf_CHY"/>
    <property type="match status" value="1"/>
</dbReference>
<dbReference type="EMBL" id="JBHSQH010000001">
    <property type="protein sequence ID" value="MFC5972310.1"/>
    <property type="molecule type" value="Genomic_DNA"/>
</dbReference>
<keyword evidence="2" id="KW-0863">Zinc-finger</keyword>
<dbReference type="InterPro" id="IPR037274">
    <property type="entry name" value="Znf_CHY_sf"/>
</dbReference>
<dbReference type="PANTHER" id="PTHR28082:SF1">
    <property type="entry name" value="HELPER OF TIM PROTEIN 13"/>
    <property type="match status" value="1"/>
</dbReference>
<keyword evidence="6" id="KW-1185">Reference proteome</keyword>
<keyword evidence="1" id="KW-0479">Metal-binding</keyword>
<protein>
    <submittedName>
        <fullName evidence="5">CHY zinc finger protein</fullName>
    </submittedName>
</protein>
<evidence type="ECO:0000256" key="2">
    <source>
        <dbReference type="ARBA" id="ARBA00022771"/>
    </source>
</evidence>
<evidence type="ECO:0000313" key="5">
    <source>
        <dbReference type="EMBL" id="MFC5972310.1"/>
    </source>
</evidence>
<gene>
    <name evidence="5" type="ORF">ACFPYI_13295</name>
</gene>
<dbReference type="Pfam" id="PF05495">
    <property type="entry name" value="zf-CHY"/>
    <property type="match status" value="1"/>
</dbReference>
<evidence type="ECO:0000256" key="1">
    <source>
        <dbReference type="ARBA" id="ARBA00022723"/>
    </source>
</evidence>
<reference evidence="5 6" key="1">
    <citation type="journal article" date="2019" name="Int. J. Syst. Evol. Microbiol.">
        <title>The Global Catalogue of Microorganisms (GCM) 10K type strain sequencing project: providing services to taxonomists for standard genome sequencing and annotation.</title>
        <authorList>
            <consortium name="The Broad Institute Genomics Platform"/>
            <consortium name="The Broad Institute Genome Sequencing Center for Infectious Disease"/>
            <person name="Wu L."/>
            <person name="Ma J."/>
        </authorList>
    </citation>
    <scope>NUCLEOTIDE SEQUENCE [LARGE SCALE GENOMIC DNA]</scope>
    <source>
        <strain evidence="5 6">CGMCC 1.12543</strain>
    </source>
</reference>
<dbReference type="AlphaFoldDB" id="A0ABD5RQ49"/>
<evidence type="ECO:0000313" key="6">
    <source>
        <dbReference type="Proteomes" id="UP001596099"/>
    </source>
</evidence>
<dbReference type="PROSITE" id="PS51266">
    <property type="entry name" value="ZF_CHY"/>
    <property type="match status" value="1"/>
</dbReference>
<dbReference type="SUPFAM" id="SSF161219">
    <property type="entry name" value="CHY zinc finger-like"/>
    <property type="match status" value="1"/>
</dbReference>
<comment type="caution">
    <text evidence="5">The sequence shown here is derived from an EMBL/GenBank/DDBJ whole genome shotgun (WGS) entry which is preliminary data.</text>
</comment>
<name>A0ABD5RQ49_9EURY</name>
<feature type="domain" description="CHY-type" evidence="4">
    <location>
        <begin position="14"/>
        <end position="95"/>
    </location>
</feature>
<dbReference type="Proteomes" id="UP001596099">
    <property type="component" value="Unassembled WGS sequence"/>
</dbReference>
<accession>A0ABD5RQ49</accession>
<dbReference type="PANTHER" id="PTHR28082">
    <property type="entry name" value="ZINC FINGER PROTEIN"/>
    <property type="match status" value="1"/>
</dbReference>
<dbReference type="InterPro" id="IPR052604">
    <property type="entry name" value="Mito_Tim_assembly_helper"/>
</dbReference>
<dbReference type="RefSeq" id="WP_247415466.1">
    <property type="nucleotide sequence ID" value="NZ_JALLGW010000001.1"/>
</dbReference>
<evidence type="ECO:0000256" key="3">
    <source>
        <dbReference type="ARBA" id="ARBA00022833"/>
    </source>
</evidence>
<organism evidence="5 6">
    <name type="scientific">Halomarina salina</name>
    <dbReference type="NCBI Taxonomy" id="1872699"/>
    <lineage>
        <taxon>Archaea</taxon>
        <taxon>Methanobacteriati</taxon>
        <taxon>Methanobacteriota</taxon>
        <taxon>Stenosarchaea group</taxon>
        <taxon>Halobacteria</taxon>
        <taxon>Halobacteriales</taxon>
        <taxon>Natronomonadaceae</taxon>
        <taxon>Halomarina</taxon>
    </lineage>
</organism>
<dbReference type="InterPro" id="IPR016694">
    <property type="entry name" value="UCP017292"/>
</dbReference>
<evidence type="ECO:0000259" key="4">
    <source>
        <dbReference type="PROSITE" id="PS51266"/>
    </source>
</evidence>
<proteinExistence type="predicted"/>
<dbReference type="GO" id="GO:0008270">
    <property type="term" value="F:zinc ion binding"/>
    <property type="evidence" value="ECO:0007669"/>
    <property type="project" value="UniProtKB-KW"/>
</dbReference>
<sequence length="112" mass="12553">MSEAQFGVPFRGVAVDRQTRCHHYNTPRDVVAIKFPCCGTFYPCHTCHDDCTTHEAERWPVDRFDEQAVLCGVCGETLSVSEYLDGDDICPCCEAPFNPGCANHADRYFAVE</sequence>
<dbReference type="InterPro" id="IPR008913">
    <property type="entry name" value="Znf_CHY"/>
</dbReference>
<keyword evidence="3" id="KW-0862">Zinc</keyword>